<dbReference type="InterPro" id="IPR036259">
    <property type="entry name" value="MFS_trans_sf"/>
</dbReference>
<keyword evidence="5 10" id="KW-0812">Transmembrane</keyword>
<feature type="compositionally biased region" description="Basic and acidic residues" evidence="9">
    <location>
        <begin position="855"/>
        <end position="869"/>
    </location>
</feature>
<proteinExistence type="predicted"/>
<sequence length="1113" mass="122340">MEEGNPSFTVDEALVGIGFGKFQLYVLAYAGMAWVAEAMEMMLLSFVGPAVQSLWNLSAREESLITSVVFAGMLIGAYSWGIVADKHGRRKGFIITAVVTFLAGFLSSFAPNYMSLIVLRCLVGLGLGGGPVLVSWYLEFIPAPHRGTWMIVFSAFWTVGTIFEASLAWLIMPSLGWRWLLALSSVPSSLLLVFYRWTPESPRYLILQGRKAEAQSILQKIARMNGTQLPKGVLRSEIEEKNKSLPTENTHLLKPEEESKIVADNNGPGFILLTLLSPELIKRTLLLWVVFFGNAFAYYGVVLLTTELNNSQNSCHPTGEELQHSSNDVNYKDVFIASFAEFPGLLISAATVDRLGRKATMSSTLFLCCIFLLPLLTHQSPAITTALLFGGRVCVSAAFAVVYIYAPEIYPTAVRTTGVGVASSVGRIGGVLCPLVAVGLVHGCHQTVAVLLFEVVMFVSGICVCLFPFETSGHPYSPPPRAFRSDFMATTPPSHATDLLITSEEQPANMDIMKDQSVAANNETSASFNKSSQEPAVVVHPAKVSPLSAPYGLSGDFAGHLPSSILSPQAQGFYYREANSESLNFGEPGYETPTGEWDEYSSYVNVEGLDINSPVGFNENASLVYQTGYGYNPQMPYGPYSPAATPLPSEAQLYSPQQFPFSGASPYYQQVVPPSMQYLSSPTQPELTSLVAVDQQGDNIARPSYQPHPIGPFNGSQQNLGFPEWQQGFDGGIWSDWSKPSDMHRHSSSFSPALSPQPLGSFGSYGHNIPMGSQRQRPFYGRGQGSNYGSRLNSYVGMGNQSWIGVDNTRGRGRVSDPYLGGGYNGNYDILNEQNRGPRALKPKTHVSEELDSSADSKKNNKDSPKEEANNNNNPEFVTDYSDAKLFIIKSYSEDNVHKSIKYNVWASTPNGNKKLDAAYREAKEEKEACPVFLLFSVNASSQFCGVAEMIGPVDFEKSVDYWQQDKWNGQFPVKWHIIKDVPNSQFRHIILENNDNKPVTNSRDTQEVKLEQGIEMLKIFKNYDAETSILDDFGFYEEREKIIQERKARRQPNLTSAVGGENEHKPASTALQTDFIKNMSKSFAQVVRLDEGSKASPDATTTTVAVSSGQSN</sequence>
<evidence type="ECO:0000256" key="1">
    <source>
        <dbReference type="ARBA" id="ARBA00004141"/>
    </source>
</evidence>
<keyword evidence="7 10" id="KW-1133">Transmembrane helix</keyword>
<feature type="domain" description="Major facilitator superfamily (MFS) profile" evidence="11">
    <location>
        <begin position="26"/>
        <end position="472"/>
    </location>
</feature>
<feature type="transmembrane region" description="Helical" evidence="10">
    <location>
        <begin position="64"/>
        <end position="81"/>
    </location>
</feature>
<dbReference type="GO" id="GO:0022857">
    <property type="term" value="F:transmembrane transporter activity"/>
    <property type="evidence" value="ECO:0007669"/>
    <property type="project" value="InterPro"/>
</dbReference>
<evidence type="ECO:0000259" key="12">
    <source>
        <dbReference type="PROSITE" id="PS50882"/>
    </source>
</evidence>
<feature type="domain" description="YTH" evidence="12">
    <location>
        <begin position="884"/>
        <end position="1021"/>
    </location>
</feature>
<dbReference type="PROSITE" id="PS50850">
    <property type="entry name" value="MFS"/>
    <property type="match status" value="1"/>
</dbReference>
<feature type="region of interest" description="Disordered" evidence="9">
    <location>
        <begin position="833"/>
        <end position="877"/>
    </location>
</feature>
<dbReference type="FunFam" id="1.20.1250.20:FF:000232">
    <property type="entry name" value="Organic cation/carnitine transporter 7"/>
    <property type="match status" value="1"/>
</dbReference>
<dbReference type="Gene3D" id="3.10.590.10">
    <property type="entry name" value="ph1033 like domains"/>
    <property type="match status" value="1"/>
</dbReference>
<dbReference type="InterPro" id="IPR005828">
    <property type="entry name" value="MFS_sugar_transport-like"/>
</dbReference>
<keyword evidence="6" id="KW-0694">RNA-binding</keyword>
<feature type="region of interest" description="Disordered" evidence="9">
    <location>
        <begin position="1048"/>
        <end position="1068"/>
    </location>
</feature>
<feature type="transmembrane region" description="Helical" evidence="10">
    <location>
        <begin position="448"/>
        <end position="469"/>
    </location>
</feature>
<feature type="transmembrane region" description="Helical" evidence="10">
    <location>
        <begin position="117"/>
        <end position="138"/>
    </location>
</feature>
<feature type="transmembrane region" description="Helical" evidence="10">
    <location>
        <begin position="177"/>
        <end position="195"/>
    </location>
</feature>
<evidence type="ECO:0000256" key="4">
    <source>
        <dbReference type="ARBA" id="ARBA00022490"/>
    </source>
</evidence>
<evidence type="ECO:0000313" key="13">
    <source>
        <dbReference type="EMBL" id="VDD52760.1"/>
    </source>
</evidence>
<evidence type="ECO:0000256" key="9">
    <source>
        <dbReference type="SAM" id="MobiDB-lite"/>
    </source>
</evidence>
<dbReference type="GO" id="GO:0003723">
    <property type="term" value="F:RNA binding"/>
    <property type="evidence" value="ECO:0007669"/>
    <property type="project" value="UniProtKB-KW"/>
</dbReference>
<dbReference type="EMBL" id="LR031878">
    <property type="protein sequence ID" value="VDD52760.1"/>
    <property type="molecule type" value="Genomic_DNA"/>
</dbReference>
<evidence type="ECO:0000259" key="11">
    <source>
        <dbReference type="PROSITE" id="PS50850"/>
    </source>
</evidence>
<dbReference type="InterPro" id="IPR005829">
    <property type="entry name" value="Sugar_transporter_CS"/>
</dbReference>
<feature type="transmembrane region" description="Helical" evidence="10">
    <location>
        <begin position="418"/>
        <end position="442"/>
    </location>
</feature>
<dbReference type="InterPro" id="IPR007275">
    <property type="entry name" value="YTH_domain"/>
</dbReference>
<evidence type="ECO:0000256" key="7">
    <source>
        <dbReference type="ARBA" id="ARBA00022989"/>
    </source>
</evidence>
<gene>
    <name evidence="13" type="ORF">BOLC1T05149H</name>
</gene>
<dbReference type="PROSITE" id="PS00216">
    <property type="entry name" value="SUGAR_TRANSPORT_1"/>
    <property type="match status" value="1"/>
</dbReference>
<dbReference type="GO" id="GO:0016020">
    <property type="term" value="C:membrane"/>
    <property type="evidence" value="ECO:0007669"/>
    <property type="project" value="UniProtKB-SubCell"/>
</dbReference>
<dbReference type="PANTHER" id="PTHR23511:SF5">
    <property type="entry name" value="MAJOR FACILITATOR-TYPE TRANSPORTER HXNZ-RELATED"/>
    <property type="match status" value="1"/>
</dbReference>
<protein>
    <recommendedName>
        <fullName evidence="14">Major facilitator superfamily (MFS) profile domain-containing protein</fullName>
    </recommendedName>
</protein>
<evidence type="ECO:0000256" key="3">
    <source>
        <dbReference type="ARBA" id="ARBA00022448"/>
    </source>
</evidence>
<reference evidence="13" key="1">
    <citation type="submission" date="2018-11" db="EMBL/GenBank/DDBJ databases">
        <authorList>
            <consortium name="Genoscope - CEA"/>
            <person name="William W."/>
        </authorList>
    </citation>
    <scope>NUCLEOTIDE SEQUENCE</scope>
</reference>
<evidence type="ECO:0000256" key="10">
    <source>
        <dbReference type="SAM" id="Phobius"/>
    </source>
</evidence>
<dbReference type="GO" id="GO:0005737">
    <property type="term" value="C:cytoplasm"/>
    <property type="evidence" value="ECO:0007669"/>
    <property type="project" value="UniProtKB-SubCell"/>
</dbReference>
<feature type="region of interest" description="Disordered" evidence="9">
    <location>
        <begin position="1092"/>
        <end position="1113"/>
    </location>
</feature>
<dbReference type="InterPro" id="IPR020846">
    <property type="entry name" value="MFS_dom"/>
</dbReference>
<organism evidence="13">
    <name type="scientific">Brassica oleracea</name>
    <name type="common">Wild cabbage</name>
    <dbReference type="NCBI Taxonomy" id="3712"/>
    <lineage>
        <taxon>Eukaryota</taxon>
        <taxon>Viridiplantae</taxon>
        <taxon>Streptophyta</taxon>
        <taxon>Embryophyta</taxon>
        <taxon>Tracheophyta</taxon>
        <taxon>Spermatophyta</taxon>
        <taxon>Magnoliopsida</taxon>
        <taxon>eudicotyledons</taxon>
        <taxon>Gunneridae</taxon>
        <taxon>Pentapetalae</taxon>
        <taxon>rosids</taxon>
        <taxon>malvids</taxon>
        <taxon>Brassicales</taxon>
        <taxon>Brassicaceae</taxon>
        <taxon>Brassiceae</taxon>
        <taxon>Brassica</taxon>
    </lineage>
</organism>
<dbReference type="Pfam" id="PF00083">
    <property type="entry name" value="Sugar_tr"/>
    <property type="match status" value="1"/>
</dbReference>
<dbReference type="Pfam" id="PF04146">
    <property type="entry name" value="YTH"/>
    <property type="match status" value="1"/>
</dbReference>
<dbReference type="FunFam" id="3.10.590.10:FF:000001">
    <property type="entry name" value="YTH domain family 1, isoform CRA_a"/>
    <property type="match status" value="1"/>
</dbReference>
<name>A0A3P6FKA4_BRAOL</name>
<evidence type="ECO:0000256" key="6">
    <source>
        <dbReference type="ARBA" id="ARBA00022884"/>
    </source>
</evidence>
<evidence type="ECO:0008006" key="14">
    <source>
        <dbReference type="Google" id="ProtNLM"/>
    </source>
</evidence>
<keyword evidence="3" id="KW-0813">Transport</keyword>
<keyword evidence="4" id="KW-0963">Cytoplasm</keyword>
<feature type="transmembrane region" description="Helical" evidence="10">
    <location>
        <begin position="359"/>
        <end position="376"/>
    </location>
</feature>
<evidence type="ECO:0000256" key="2">
    <source>
        <dbReference type="ARBA" id="ARBA00004496"/>
    </source>
</evidence>
<accession>A0A3P6FKA4</accession>
<dbReference type="PROSITE" id="PS50882">
    <property type="entry name" value="YTH"/>
    <property type="match status" value="1"/>
</dbReference>
<keyword evidence="8 10" id="KW-0472">Membrane</keyword>
<feature type="transmembrane region" description="Helical" evidence="10">
    <location>
        <begin position="24"/>
        <end position="44"/>
    </location>
</feature>
<dbReference type="PANTHER" id="PTHR23511">
    <property type="entry name" value="SYNAPTIC VESICLE GLYCOPROTEIN 2"/>
    <property type="match status" value="1"/>
</dbReference>
<evidence type="ECO:0000256" key="5">
    <source>
        <dbReference type="ARBA" id="ARBA00022692"/>
    </source>
</evidence>
<dbReference type="CDD" id="cd17372">
    <property type="entry name" value="MFS_SVOP_like"/>
    <property type="match status" value="1"/>
</dbReference>
<evidence type="ECO:0000256" key="8">
    <source>
        <dbReference type="ARBA" id="ARBA00023136"/>
    </source>
</evidence>
<dbReference type="SUPFAM" id="SSF103473">
    <property type="entry name" value="MFS general substrate transporter"/>
    <property type="match status" value="1"/>
</dbReference>
<feature type="transmembrane region" description="Helical" evidence="10">
    <location>
        <begin position="285"/>
        <end position="304"/>
    </location>
</feature>
<feature type="transmembrane region" description="Helical" evidence="10">
    <location>
        <begin position="93"/>
        <end position="111"/>
    </location>
</feature>
<feature type="transmembrane region" description="Helical" evidence="10">
    <location>
        <begin position="382"/>
        <end position="406"/>
    </location>
</feature>
<feature type="transmembrane region" description="Helical" evidence="10">
    <location>
        <begin position="150"/>
        <end position="171"/>
    </location>
</feature>
<dbReference type="Gene3D" id="1.20.1250.20">
    <property type="entry name" value="MFS general substrate transporter like domains"/>
    <property type="match status" value="1"/>
</dbReference>
<dbReference type="AlphaFoldDB" id="A0A3P6FKA4"/>
<comment type="subcellular location">
    <subcellularLocation>
        <location evidence="2">Cytoplasm</location>
    </subcellularLocation>
    <subcellularLocation>
        <location evidence="1">Membrane</location>
        <topology evidence="1">Multi-pass membrane protein</topology>
    </subcellularLocation>
</comment>
<feature type="compositionally biased region" description="Polar residues" evidence="9">
    <location>
        <begin position="1099"/>
        <end position="1113"/>
    </location>
</feature>
<dbReference type="CDD" id="cd21134">
    <property type="entry name" value="YTH"/>
    <property type="match status" value="1"/>
</dbReference>